<dbReference type="Proteomes" id="UP000192223">
    <property type="component" value="Unplaced"/>
</dbReference>
<dbReference type="PANTHER" id="PTHR45877">
    <property type="entry name" value="E3 UBIQUITIN-PROTEIN LIGASE SIAH2"/>
    <property type="match status" value="1"/>
</dbReference>
<keyword evidence="2" id="KW-1185">Reference proteome</keyword>
<organism evidence="2 3">
    <name type="scientific">Agrilus planipennis</name>
    <name type="common">Emerald ash borer</name>
    <name type="synonym">Agrilus marcopoli</name>
    <dbReference type="NCBI Taxonomy" id="224129"/>
    <lineage>
        <taxon>Eukaryota</taxon>
        <taxon>Metazoa</taxon>
        <taxon>Ecdysozoa</taxon>
        <taxon>Arthropoda</taxon>
        <taxon>Hexapoda</taxon>
        <taxon>Insecta</taxon>
        <taxon>Pterygota</taxon>
        <taxon>Neoptera</taxon>
        <taxon>Endopterygota</taxon>
        <taxon>Coleoptera</taxon>
        <taxon>Polyphaga</taxon>
        <taxon>Elateriformia</taxon>
        <taxon>Buprestoidea</taxon>
        <taxon>Buprestidae</taxon>
        <taxon>Agrilinae</taxon>
        <taxon>Agrilus</taxon>
    </lineage>
</organism>
<dbReference type="GO" id="GO:0043161">
    <property type="term" value="P:proteasome-mediated ubiquitin-dependent protein catabolic process"/>
    <property type="evidence" value="ECO:0007669"/>
    <property type="project" value="TreeGrafter"/>
</dbReference>
<dbReference type="InterPro" id="IPR004162">
    <property type="entry name" value="SINA-like_animal"/>
</dbReference>
<dbReference type="GO" id="GO:0005737">
    <property type="term" value="C:cytoplasm"/>
    <property type="evidence" value="ECO:0007669"/>
    <property type="project" value="TreeGrafter"/>
</dbReference>
<reference evidence="3" key="1">
    <citation type="submission" date="2025-08" db="UniProtKB">
        <authorList>
            <consortium name="RefSeq"/>
        </authorList>
    </citation>
    <scope>IDENTIFICATION</scope>
    <source>
        <tissue evidence="3">Entire body</tissue>
    </source>
</reference>
<dbReference type="KEGG" id="apln:108736329"/>
<accession>A0A1W4WUN8</accession>
<protein>
    <submittedName>
        <fullName evidence="3">Uncharacterized protein LOC108736329 isoform X1</fullName>
    </submittedName>
</protein>
<dbReference type="GeneID" id="108736329"/>
<dbReference type="InParanoid" id="A0A1W4WUN8"/>
<evidence type="ECO:0000313" key="2">
    <source>
        <dbReference type="Proteomes" id="UP000192223"/>
    </source>
</evidence>
<feature type="region of interest" description="Disordered" evidence="1">
    <location>
        <begin position="364"/>
        <end position="387"/>
    </location>
</feature>
<dbReference type="AlphaFoldDB" id="A0A1W4WUN8"/>
<evidence type="ECO:0000313" key="3">
    <source>
        <dbReference type="RefSeq" id="XP_018324217.1"/>
    </source>
</evidence>
<gene>
    <name evidence="3" type="primary">LOC108736329</name>
</gene>
<dbReference type="RefSeq" id="XP_018324217.1">
    <property type="nucleotide sequence ID" value="XM_018468715.1"/>
</dbReference>
<evidence type="ECO:0000256" key="1">
    <source>
        <dbReference type="SAM" id="MobiDB-lite"/>
    </source>
</evidence>
<dbReference type="OrthoDB" id="6704469at2759"/>
<dbReference type="GO" id="GO:0061630">
    <property type="term" value="F:ubiquitin protein ligase activity"/>
    <property type="evidence" value="ECO:0007669"/>
    <property type="project" value="TreeGrafter"/>
</dbReference>
<name>A0A1W4WUN8_AGRPL</name>
<proteinExistence type="predicted"/>
<dbReference type="PANTHER" id="PTHR45877:SF2">
    <property type="entry name" value="E3 UBIQUITIN-PROTEIN LIGASE SINA-RELATED"/>
    <property type="match status" value="1"/>
</dbReference>
<sequence length="387" mass="44546">MSNSLFDKKPILEFLKCEVCSCWLSCGPVLVLPSFKSICGRCSNNANILQLGPQSKLRHVTYELLASFYKFPCIYWSKHCPGYLDWDDSTKHEDNCLYGTTVIKYCAKPQLMFKQERKLNLAEDITLYDIPDNLLEQLKCYLCEGYLSCNPIVITGDGKNICHRCVTTHGVPEGRVWRHTAFEILLETFIFPCIYKFRGCTIRYRFGEQMWTHEIECSYGRIFKKAKNVNANGKERGVIETHTGHIYATLTPNKPLFAPPDEVGKQGPFLSEFQRHRESLVKKWGNNGTDRNGNVVEIMENKQDETDTDSRIYGQQNGARNMVRYDSVEFGNTIRNNLIDELKTKQKQRSDDIISISSSARLSDYSYHSGFSGNRPSKPKKFEYSVY</sequence>
<dbReference type="GO" id="GO:0031624">
    <property type="term" value="F:ubiquitin conjugating enzyme binding"/>
    <property type="evidence" value="ECO:0007669"/>
    <property type="project" value="TreeGrafter"/>
</dbReference>